<comment type="subcellular location">
    <subcellularLocation>
        <location evidence="1">Membrane</location>
        <topology evidence="1">Lipid-anchor</topology>
    </subcellularLocation>
</comment>
<dbReference type="Proteomes" id="UP000283652">
    <property type="component" value="Unassembled WGS sequence"/>
</dbReference>
<dbReference type="PROSITE" id="PS51257">
    <property type="entry name" value="PROKAR_LIPOPROTEIN"/>
    <property type="match status" value="1"/>
</dbReference>
<dbReference type="SUPFAM" id="SSF53850">
    <property type="entry name" value="Periplasmic binding protein-like II"/>
    <property type="match status" value="1"/>
</dbReference>
<dbReference type="PANTHER" id="PTHR30429">
    <property type="entry name" value="D-METHIONINE-BINDING LIPOPROTEIN METQ"/>
    <property type="match status" value="1"/>
</dbReference>
<sequence>MKKKLISVLLTLAVAGTMLAGCGSSKADDTKSEADSSTEKKDITIGIRADMVNQYAAVEDKLKELGYNVQSKVFDDSVQPDVALAEGSIDCNWYQHEPYLKSYNEKNGTNLVMVEPKTFYPLFAMYSDKWDSVDELPDGATIGLCNDATNQARGLHLLESQGLITLDDSVESPTMYDVKENPHNFKFIEAEMSVLPQSIKDVDAICLAAGHMVNAGLSADGYLCQSDDNDTYAVGFAVRAEDKDAQWIKDIAEAVQCDELAEYFKTEKQGTQIPCWE</sequence>
<evidence type="ECO:0000256" key="4">
    <source>
        <dbReference type="ARBA" id="ARBA00023136"/>
    </source>
</evidence>
<proteinExistence type="inferred from homology"/>
<evidence type="ECO:0000256" key="1">
    <source>
        <dbReference type="ARBA" id="ARBA00004635"/>
    </source>
</evidence>
<name>A0A412F7B4_9FIRM</name>
<dbReference type="Pfam" id="PF03180">
    <property type="entry name" value="Lipoprotein_9"/>
    <property type="match status" value="1"/>
</dbReference>
<evidence type="ECO:0000313" key="8">
    <source>
        <dbReference type="EMBL" id="RGR61617.1"/>
    </source>
</evidence>
<evidence type="ECO:0000256" key="6">
    <source>
        <dbReference type="ARBA" id="ARBA00023288"/>
    </source>
</evidence>
<dbReference type="GO" id="GO:0016020">
    <property type="term" value="C:membrane"/>
    <property type="evidence" value="ECO:0007669"/>
    <property type="project" value="UniProtKB-SubCell"/>
</dbReference>
<accession>A0A412F7B4</accession>
<keyword evidence="5" id="KW-0564">Palmitate</keyword>
<evidence type="ECO:0000256" key="3">
    <source>
        <dbReference type="ARBA" id="ARBA00022729"/>
    </source>
</evidence>
<comment type="caution">
    <text evidence="8">The sequence shown here is derived from an EMBL/GenBank/DDBJ whole genome shotgun (WGS) entry which is preliminary data.</text>
</comment>
<gene>
    <name evidence="8" type="ORF">DWY33_00790</name>
</gene>
<evidence type="ECO:0000313" key="9">
    <source>
        <dbReference type="Proteomes" id="UP000283652"/>
    </source>
</evidence>
<keyword evidence="3 7" id="KW-0732">Signal</keyword>
<evidence type="ECO:0000256" key="5">
    <source>
        <dbReference type="ARBA" id="ARBA00023139"/>
    </source>
</evidence>
<protein>
    <submittedName>
        <fullName evidence="8">Metal ABC transporter substrate-binding protein</fullName>
    </submittedName>
</protein>
<dbReference type="Gene3D" id="3.40.190.10">
    <property type="entry name" value="Periplasmic binding protein-like II"/>
    <property type="match status" value="2"/>
</dbReference>
<dbReference type="InterPro" id="IPR004872">
    <property type="entry name" value="Lipoprotein_NlpA"/>
</dbReference>
<keyword evidence="6" id="KW-0449">Lipoprotein</keyword>
<feature type="chain" id="PRO_5039080417" evidence="7">
    <location>
        <begin position="21"/>
        <end position="277"/>
    </location>
</feature>
<organism evidence="8 9">
    <name type="scientific">Dorea formicigenerans</name>
    <dbReference type="NCBI Taxonomy" id="39486"/>
    <lineage>
        <taxon>Bacteria</taxon>
        <taxon>Bacillati</taxon>
        <taxon>Bacillota</taxon>
        <taxon>Clostridia</taxon>
        <taxon>Lachnospirales</taxon>
        <taxon>Lachnospiraceae</taxon>
        <taxon>Dorea</taxon>
    </lineage>
</organism>
<dbReference type="EMBL" id="QRUK01000001">
    <property type="protein sequence ID" value="RGR61617.1"/>
    <property type="molecule type" value="Genomic_DNA"/>
</dbReference>
<feature type="signal peptide" evidence="7">
    <location>
        <begin position="1"/>
        <end position="20"/>
    </location>
</feature>
<reference evidence="8 9" key="1">
    <citation type="submission" date="2018-08" db="EMBL/GenBank/DDBJ databases">
        <title>A genome reference for cultivated species of the human gut microbiota.</title>
        <authorList>
            <person name="Zou Y."/>
            <person name="Xue W."/>
            <person name="Luo G."/>
        </authorList>
    </citation>
    <scope>NUCLEOTIDE SEQUENCE [LARGE SCALE GENOMIC DNA]</scope>
    <source>
        <strain evidence="8 9">AF25-11</strain>
    </source>
</reference>
<comment type="similarity">
    <text evidence="2">Belongs to the NlpA lipoprotein family.</text>
</comment>
<evidence type="ECO:0000256" key="7">
    <source>
        <dbReference type="SAM" id="SignalP"/>
    </source>
</evidence>
<keyword evidence="4" id="KW-0472">Membrane</keyword>
<dbReference type="PANTHER" id="PTHR30429:SF0">
    <property type="entry name" value="METHIONINE-BINDING LIPOPROTEIN METQ"/>
    <property type="match status" value="1"/>
</dbReference>
<evidence type="ECO:0000256" key="2">
    <source>
        <dbReference type="ARBA" id="ARBA00008973"/>
    </source>
</evidence>
<dbReference type="RefSeq" id="WP_118396883.1">
    <property type="nucleotide sequence ID" value="NZ_QRUK01000001.1"/>
</dbReference>
<dbReference type="AlphaFoldDB" id="A0A412F7B4"/>